<organism evidence="1 2">
    <name type="scientific">Tanacetum coccineum</name>
    <dbReference type="NCBI Taxonomy" id="301880"/>
    <lineage>
        <taxon>Eukaryota</taxon>
        <taxon>Viridiplantae</taxon>
        <taxon>Streptophyta</taxon>
        <taxon>Embryophyta</taxon>
        <taxon>Tracheophyta</taxon>
        <taxon>Spermatophyta</taxon>
        <taxon>Magnoliopsida</taxon>
        <taxon>eudicotyledons</taxon>
        <taxon>Gunneridae</taxon>
        <taxon>Pentapetalae</taxon>
        <taxon>asterids</taxon>
        <taxon>campanulids</taxon>
        <taxon>Asterales</taxon>
        <taxon>Asteraceae</taxon>
        <taxon>Asteroideae</taxon>
        <taxon>Anthemideae</taxon>
        <taxon>Anthemidinae</taxon>
        <taxon>Tanacetum</taxon>
    </lineage>
</organism>
<reference evidence="1" key="1">
    <citation type="journal article" date="2022" name="Int. J. Mol. Sci.">
        <title>Draft Genome of Tanacetum Coccineum: Genomic Comparison of Closely Related Tanacetum-Family Plants.</title>
        <authorList>
            <person name="Yamashiro T."/>
            <person name="Shiraishi A."/>
            <person name="Nakayama K."/>
            <person name="Satake H."/>
        </authorList>
    </citation>
    <scope>NUCLEOTIDE SEQUENCE</scope>
</reference>
<dbReference type="EMBL" id="BQNB010009074">
    <property type="protein sequence ID" value="GJS58371.1"/>
    <property type="molecule type" value="Genomic_DNA"/>
</dbReference>
<protein>
    <submittedName>
        <fullName evidence="1">Ribonuclease H-like domain-containing protein</fullName>
    </submittedName>
</protein>
<evidence type="ECO:0000313" key="1">
    <source>
        <dbReference type="EMBL" id="GJS58371.1"/>
    </source>
</evidence>
<dbReference type="Proteomes" id="UP001151760">
    <property type="component" value="Unassembled WGS sequence"/>
</dbReference>
<reference evidence="1" key="2">
    <citation type="submission" date="2022-01" db="EMBL/GenBank/DDBJ databases">
        <authorList>
            <person name="Yamashiro T."/>
            <person name="Shiraishi A."/>
            <person name="Satake H."/>
            <person name="Nakayama K."/>
        </authorList>
    </citation>
    <scope>NUCLEOTIDE SEQUENCE</scope>
</reference>
<proteinExistence type="predicted"/>
<gene>
    <name evidence="1" type="ORF">Tco_0653155</name>
</gene>
<dbReference type="Gene3D" id="3.30.420.10">
    <property type="entry name" value="Ribonuclease H-like superfamily/Ribonuclease H"/>
    <property type="match status" value="1"/>
</dbReference>
<comment type="caution">
    <text evidence="1">The sequence shown here is derived from an EMBL/GenBank/DDBJ whole genome shotgun (WGS) entry which is preliminary data.</text>
</comment>
<dbReference type="InterPro" id="IPR039537">
    <property type="entry name" value="Retrotran_Ty1/copia-like"/>
</dbReference>
<dbReference type="InterPro" id="IPR012337">
    <property type="entry name" value="RNaseH-like_sf"/>
</dbReference>
<evidence type="ECO:0000313" key="2">
    <source>
        <dbReference type="Proteomes" id="UP001151760"/>
    </source>
</evidence>
<dbReference type="PANTHER" id="PTHR42648">
    <property type="entry name" value="TRANSPOSASE, PUTATIVE-RELATED"/>
    <property type="match status" value="1"/>
</dbReference>
<dbReference type="PANTHER" id="PTHR42648:SF32">
    <property type="entry name" value="RIBONUCLEASE H-LIKE DOMAIN, GAG-PRE-INTEGRASE DOMAIN PROTEIN-RELATED"/>
    <property type="match status" value="1"/>
</dbReference>
<sequence>MNQFYEMKGIKREFSVARTPQQNRVAKRKNITLIEPARTMLADSKLPTTFWAEAVNIACYVQNRVLVIKPHNKISYVLFLDRKPTLSFMRPFGCPVTILNTLDHLEENLHITFLENKPIVARTGPEWIFDIDTLTKSMNYKLVVSGNQTNGNAVQRILLMLDSNHQGKNKRRMLKIKRMKIVNSTVNTASIMDNAVDENTVYRCADDLNIPKLEEIVYSEDDEGVGAEADMNNLGTFMPVSPIPTTRIHKDHPFEQIIRDLHSTLQI</sequence>
<accession>A0ABQ4WZM1</accession>
<dbReference type="InterPro" id="IPR036397">
    <property type="entry name" value="RNaseH_sf"/>
</dbReference>
<name>A0ABQ4WZM1_9ASTR</name>
<keyword evidence="2" id="KW-1185">Reference proteome</keyword>
<dbReference type="SUPFAM" id="SSF53098">
    <property type="entry name" value="Ribonuclease H-like"/>
    <property type="match status" value="1"/>
</dbReference>